<name>A0ABR2E994_9ROSI</name>
<comment type="caution">
    <text evidence="1">The sequence shown here is derived from an EMBL/GenBank/DDBJ whole genome shotgun (WGS) entry which is preliminary data.</text>
</comment>
<evidence type="ECO:0000313" key="2">
    <source>
        <dbReference type="Proteomes" id="UP001472677"/>
    </source>
</evidence>
<reference evidence="1 2" key="1">
    <citation type="journal article" date="2024" name="G3 (Bethesda)">
        <title>Genome assembly of Hibiscus sabdariffa L. provides insights into metabolisms of medicinal natural products.</title>
        <authorList>
            <person name="Kim T."/>
        </authorList>
    </citation>
    <scope>NUCLEOTIDE SEQUENCE [LARGE SCALE GENOMIC DNA]</scope>
    <source>
        <strain evidence="1">TK-2024</strain>
        <tissue evidence="1">Old leaves</tissue>
    </source>
</reference>
<dbReference type="Proteomes" id="UP001472677">
    <property type="component" value="Unassembled WGS sequence"/>
</dbReference>
<sequence>MQLVSHPAVVDQDVCMQFSSRACVVCMHATTRINSQQDFHGRNSMPLQAWSPLTTGDLISGMVPFTRYILDAFEEGSTDSKKSREEVL</sequence>
<evidence type="ECO:0000313" key="1">
    <source>
        <dbReference type="EMBL" id="KAK8553891.1"/>
    </source>
</evidence>
<keyword evidence="2" id="KW-1185">Reference proteome</keyword>
<gene>
    <name evidence="1" type="ORF">V6N12_030871</name>
</gene>
<proteinExistence type="predicted"/>
<organism evidence="1 2">
    <name type="scientific">Hibiscus sabdariffa</name>
    <name type="common">roselle</name>
    <dbReference type="NCBI Taxonomy" id="183260"/>
    <lineage>
        <taxon>Eukaryota</taxon>
        <taxon>Viridiplantae</taxon>
        <taxon>Streptophyta</taxon>
        <taxon>Embryophyta</taxon>
        <taxon>Tracheophyta</taxon>
        <taxon>Spermatophyta</taxon>
        <taxon>Magnoliopsida</taxon>
        <taxon>eudicotyledons</taxon>
        <taxon>Gunneridae</taxon>
        <taxon>Pentapetalae</taxon>
        <taxon>rosids</taxon>
        <taxon>malvids</taxon>
        <taxon>Malvales</taxon>
        <taxon>Malvaceae</taxon>
        <taxon>Malvoideae</taxon>
        <taxon>Hibiscus</taxon>
    </lineage>
</organism>
<protein>
    <submittedName>
        <fullName evidence="1">Uncharacterized protein</fullName>
    </submittedName>
</protein>
<accession>A0ABR2E994</accession>
<dbReference type="EMBL" id="JBBPBM010000019">
    <property type="protein sequence ID" value="KAK8553891.1"/>
    <property type="molecule type" value="Genomic_DNA"/>
</dbReference>